<dbReference type="Pfam" id="PF02114">
    <property type="entry name" value="Phosducin"/>
    <property type="match status" value="1"/>
</dbReference>
<dbReference type="AlphaFoldDB" id="A0AAD9FP50"/>
<dbReference type="EMBL" id="JAODAN010000007">
    <property type="protein sequence ID" value="KAK1923111.1"/>
    <property type="molecule type" value="Genomic_DNA"/>
</dbReference>
<dbReference type="SUPFAM" id="SSF52833">
    <property type="entry name" value="Thioredoxin-like"/>
    <property type="match status" value="1"/>
</dbReference>
<proteinExistence type="inferred from homology"/>
<feature type="compositionally biased region" description="Basic and acidic residues" evidence="2">
    <location>
        <begin position="72"/>
        <end position="89"/>
    </location>
</feature>
<dbReference type="InterPro" id="IPR036249">
    <property type="entry name" value="Thioredoxin-like_sf"/>
</dbReference>
<dbReference type="InterPro" id="IPR024253">
    <property type="entry name" value="Phosducin_thioredoxin-like_dom"/>
</dbReference>
<dbReference type="Proteomes" id="UP001182556">
    <property type="component" value="Unassembled WGS sequence"/>
</dbReference>
<evidence type="ECO:0000259" key="3">
    <source>
        <dbReference type="Pfam" id="PF02114"/>
    </source>
</evidence>
<reference evidence="4" key="1">
    <citation type="submission" date="2023-02" db="EMBL/GenBank/DDBJ databases">
        <title>Identification and recombinant expression of a fungal hydrolase from Papiliotrema laurentii that hydrolyzes apple cutin and clears colloidal polyester polyurethane.</title>
        <authorList>
            <consortium name="DOE Joint Genome Institute"/>
            <person name="Roman V.A."/>
            <person name="Bojanowski C."/>
            <person name="Crable B.R."/>
            <person name="Wagner D.N."/>
            <person name="Hung C.S."/>
            <person name="Nadeau L.J."/>
            <person name="Schratz L."/>
            <person name="Haridas S."/>
            <person name="Pangilinan J."/>
            <person name="Lipzen A."/>
            <person name="Na H."/>
            <person name="Yan M."/>
            <person name="Ng V."/>
            <person name="Grigoriev I.V."/>
            <person name="Spatafora J.W."/>
            <person name="Barlow D."/>
            <person name="Biffinger J."/>
            <person name="Kelley-Loughnane N."/>
            <person name="Varaljay V.A."/>
            <person name="Crookes-Goodson W.J."/>
        </authorList>
    </citation>
    <scope>NUCLEOTIDE SEQUENCE</scope>
    <source>
        <strain evidence="4">5307AH</strain>
    </source>
</reference>
<name>A0AAD9FP50_PAPLA</name>
<gene>
    <name evidence="4" type="ORF">DB88DRAFT_493826</name>
</gene>
<evidence type="ECO:0000256" key="1">
    <source>
        <dbReference type="ARBA" id="ARBA00009686"/>
    </source>
</evidence>
<sequence length="303" mass="33490">MSGLENAALNGDLFRPQRSPSPARSLSSQSDDTDDKLDSDLSRSASPAPVAPNPPNAEQGSRTGPKGVLADRSSRAIAERLARQVERKATIRYQESKALVGSTSHEEDGLRERESLLKESEEEAQAKERRRADRRAELERDKARTADDVMGTEAHDVNGWKRGGLREVGKEGFLHAVERPGWSVVLIYEPDVPRCEALSASMLSLSLSLPTPAPVSLFRARATSLEFSLLTPRDPTDPDELPRADLDVLPTLLVYRDGELEESYIRVDWQVKEDGVEGLLKRQGVLPDTKTLGLGRDDEEEEE</sequence>
<evidence type="ECO:0000313" key="5">
    <source>
        <dbReference type="Proteomes" id="UP001182556"/>
    </source>
</evidence>
<dbReference type="PANTHER" id="PTHR46052">
    <property type="entry name" value="PHOSDUCIN-LIKE PROTEIN"/>
    <property type="match status" value="1"/>
</dbReference>
<feature type="compositionally biased region" description="Low complexity" evidence="2">
    <location>
        <begin position="16"/>
        <end position="30"/>
    </location>
</feature>
<keyword evidence="5" id="KW-1185">Reference proteome</keyword>
<evidence type="ECO:0000313" key="4">
    <source>
        <dbReference type="EMBL" id="KAK1923111.1"/>
    </source>
</evidence>
<evidence type="ECO:0000256" key="2">
    <source>
        <dbReference type="SAM" id="MobiDB-lite"/>
    </source>
</evidence>
<dbReference type="InterPro" id="IPR051499">
    <property type="entry name" value="Phosducin-like_reg"/>
</dbReference>
<accession>A0AAD9FP50</accession>
<dbReference type="PANTHER" id="PTHR46052:SF1">
    <property type="entry name" value="PHOSDUCIN-LIKE PROTEIN"/>
    <property type="match status" value="1"/>
</dbReference>
<dbReference type="Gene3D" id="3.40.30.10">
    <property type="entry name" value="Glutaredoxin"/>
    <property type="match status" value="1"/>
</dbReference>
<feature type="compositionally biased region" description="Basic and acidic residues" evidence="2">
    <location>
        <begin position="104"/>
        <end position="143"/>
    </location>
</feature>
<feature type="region of interest" description="Disordered" evidence="2">
    <location>
        <begin position="1"/>
        <end position="143"/>
    </location>
</feature>
<feature type="domain" description="Phosducin" evidence="3">
    <location>
        <begin position="56"/>
        <end position="292"/>
    </location>
</feature>
<organism evidence="4 5">
    <name type="scientific">Papiliotrema laurentii</name>
    <name type="common">Cryptococcus laurentii</name>
    <dbReference type="NCBI Taxonomy" id="5418"/>
    <lineage>
        <taxon>Eukaryota</taxon>
        <taxon>Fungi</taxon>
        <taxon>Dikarya</taxon>
        <taxon>Basidiomycota</taxon>
        <taxon>Agaricomycotina</taxon>
        <taxon>Tremellomycetes</taxon>
        <taxon>Tremellales</taxon>
        <taxon>Rhynchogastremaceae</taxon>
        <taxon>Papiliotrema</taxon>
    </lineage>
</organism>
<comment type="caution">
    <text evidence="4">The sequence shown here is derived from an EMBL/GenBank/DDBJ whole genome shotgun (WGS) entry which is preliminary data.</text>
</comment>
<protein>
    <recommendedName>
        <fullName evidence="3">Phosducin domain-containing protein</fullName>
    </recommendedName>
</protein>
<comment type="similarity">
    <text evidence="1">Belongs to the phosducin family.</text>
</comment>